<evidence type="ECO:0008006" key="4">
    <source>
        <dbReference type="Google" id="ProtNLM"/>
    </source>
</evidence>
<feature type="transmembrane region" description="Helical" evidence="1">
    <location>
        <begin position="26"/>
        <end position="54"/>
    </location>
</feature>
<keyword evidence="1" id="KW-0812">Transmembrane</keyword>
<dbReference type="AlphaFoldDB" id="A0A1F5T3L6"/>
<keyword evidence="1" id="KW-0472">Membrane</keyword>
<evidence type="ECO:0000313" key="3">
    <source>
        <dbReference type="Proteomes" id="UP000179001"/>
    </source>
</evidence>
<evidence type="ECO:0000256" key="1">
    <source>
        <dbReference type="SAM" id="Phobius"/>
    </source>
</evidence>
<dbReference type="Pfam" id="PF16316">
    <property type="entry name" value="DUF4956"/>
    <property type="match status" value="1"/>
</dbReference>
<accession>A0A1F5T3L6</accession>
<organism evidence="2 3">
    <name type="scientific">Candidatus Falkowbacteria bacterium RIFOXYC2_FULL_36_12</name>
    <dbReference type="NCBI Taxonomy" id="1798002"/>
    <lineage>
        <taxon>Bacteria</taxon>
        <taxon>Candidatus Falkowiibacteriota</taxon>
    </lineage>
</organism>
<reference evidence="2 3" key="1">
    <citation type="journal article" date="2016" name="Nat. Commun.">
        <title>Thousands of microbial genomes shed light on interconnected biogeochemical processes in an aquifer system.</title>
        <authorList>
            <person name="Anantharaman K."/>
            <person name="Brown C.T."/>
            <person name="Hug L.A."/>
            <person name="Sharon I."/>
            <person name="Castelle C.J."/>
            <person name="Probst A.J."/>
            <person name="Thomas B.C."/>
            <person name="Singh A."/>
            <person name="Wilkins M.J."/>
            <person name="Karaoz U."/>
            <person name="Brodie E.L."/>
            <person name="Williams K.H."/>
            <person name="Hubbard S.S."/>
            <person name="Banfield J.F."/>
        </authorList>
    </citation>
    <scope>NUCLEOTIDE SEQUENCE [LARGE SCALE GENOMIC DNA]</scope>
</reference>
<dbReference type="Proteomes" id="UP000179001">
    <property type="component" value="Unassembled WGS sequence"/>
</dbReference>
<dbReference type="EMBL" id="MFGJ01000001">
    <property type="protein sequence ID" value="OGF33512.1"/>
    <property type="molecule type" value="Genomic_DNA"/>
</dbReference>
<dbReference type="STRING" id="1798002.A2478_02390"/>
<evidence type="ECO:0000313" key="2">
    <source>
        <dbReference type="EMBL" id="OGF33512.1"/>
    </source>
</evidence>
<protein>
    <recommendedName>
        <fullName evidence="4">DUF4956 domain-containing protein</fullName>
    </recommendedName>
</protein>
<name>A0A1F5T3L6_9BACT</name>
<feature type="transmembrane region" description="Helical" evidence="1">
    <location>
        <begin position="91"/>
        <end position="109"/>
    </location>
</feature>
<dbReference type="InterPro" id="IPR032531">
    <property type="entry name" value="DUF4956"/>
</dbReference>
<comment type="caution">
    <text evidence="2">The sequence shown here is derived from an EMBL/GenBank/DDBJ whole genome shotgun (WGS) entry which is preliminary data.</text>
</comment>
<proteinExistence type="predicted"/>
<sequence length="200" mass="21868">MAFILGAIIALVYLKSNIGFSSEKSFGFTLVLLTVIIAAIMITIGSNVALSLGLVGSLSIIRFRTAIKSSIDMAFLFWTIAEGLAIGAGQYPIAIIVLLVTSIIVYSMSKTTFFSKSNFDYIFVISINASDATDDIETLMTRNNINWKLKSKFIEKDAGEITYSVFSKKSVDFNKLTSTINKLKSVNNISVLSPETNLFV</sequence>
<gene>
    <name evidence="2" type="ORF">A2478_02390</name>
</gene>
<keyword evidence="1" id="KW-1133">Transmembrane helix</keyword>